<dbReference type="EMBL" id="ML977646">
    <property type="protein sequence ID" value="KAF1995045.1"/>
    <property type="molecule type" value="Genomic_DNA"/>
</dbReference>
<organism evidence="1 2">
    <name type="scientific">Amniculicola lignicola CBS 123094</name>
    <dbReference type="NCBI Taxonomy" id="1392246"/>
    <lineage>
        <taxon>Eukaryota</taxon>
        <taxon>Fungi</taxon>
        <taxon>Dikarya</taxon>
        <taxon>Ascomycota</taxon>
        <taxon>Pezizomycotina</taxon>
        <taxon>Dothideomycetes</taxon>
        <taxon>Pleosporomycetidae</taxon>
        <taxon>Pleosporales</taxon>
        <taxon>Amniculicolaceae</taxon>
        <taxon>Amniculicola</taxon>
    </lineage>
</organism>
<gene>
    <name evidence="1" type="ORF">P154DRAFT_539047</name>
</gene>
<accession>A0A6A5W7F2</accession>
<evidence type="ECO:0000313" key="2">
    <source>
        <dbReference type="Proteomes" id="UP000799779"/>
    </source>
</evidence>
<sequence length="327" mass="36488">MLKEVYRQDTSWPMGASCGRTGSDISGTLGGAVILKDRDKTRFMGLTNSYVIPSNKDNAGVIQVSIPSDSDHKYAFDKRENNLKSAQRDVKKEDERAIVTGKPHRDVVKSQLNLSTQELQEVKEFHQDAGHVYASSHTPWNETEITRWAMDWCLFETLPGKTVLSRVEDPTGTTIQADKYASISRKDYVYDVIKRGRSSHWTKGTTSAVRSVIRLNATLPPEIPGPIQTQMRNSKDKVYCYSITAKESDQEFLKPGDSGAFILLNESFRENHGVIIGLGFAGNSASNVSYMIPMDLVIKSLVQETNCEIVQPSYIGEISGRKGKEEE</sequence>
<proteinExistence type="predicted"/>
<dbReference type="Proteomes" id="UP000799779">
    <property type="component" value="Unassembled WGS sequence"/>
</dbReference>
<name>A0A6A5W7F2_9PLEO</name>
<dbReference type="OrthoDB" id="5351220at2759"/>
<reference evidence="1" key="1">
    <citation type="journal article" date="2020" name="Stud. Mycol.">
        <title>101 Dothideomycetes genomes: a test case for predicting lifestyles and emergence of pathogens.</title>
        <authorList>
            <person name="Haridas S."/>
            <person name="Albert R."/>
            <person name="Binder M."/>
            <person name="Bloem J."/>
            <person name="Labutti K."/>
            <person name="Salamov A."/>
            <person name="Andreopoulos B."/>
            <person name="Baker S."/>
            <person name="Barry K."/>
            <person name="Bills G."/>
            <person name="Bluhm B."/>
            <person name="Cannon C."/>
            <person name="Castanera R."/>
            <person name="Culley D."/>
            <person name="Daum C."/>
            <person name="Ezra D."/>
            <person name="Gonzalez J."/>
            <person name="Henrissat B."/>
            <person name="Kuo A."/>
            <person name="Liang C."/>
            <person name="Lipzen A."/>
            <person name="Lutzoni F."/>
            <person name="Magnuson J."/>
            <person name="Mondo S."/>
            <person name="Nolan M."/>
            <person name="Ohm R."/>
            <person name="Pangilinan J."/>
            <person name="Park H.-J."/>
            <person name="Ramirez L."/>
            <person name="Alfaro M."/>
            <person name="Sun H."/>
            <person name="Tritt A."/>
            <person name="Yoshinaga Y."/>
            <person name="Zwiers L.-H."/>
            <person name="Turgeon B."/>
            <person name="Goodwin S."/>
            <person name="Spatafora J."/>
            <person name="Crous P."/>
            <person name="Grigoriev I."/>
        </authorList>
    </citation>
    <scope>NUCLEOTIDE SEQUENCE</scope>
    <source>
        <strain evidence="1">CBS 123094</strain>
    </source>
</reference>
<protein>
    <submittedName>
        <fullName evidence="1">Uncharacterized protein</fullName>
    </submittedName>
</protein>
<dbReference type="AlphaFoldDB" id="A0A6A5W7F2"/>
<evidence type="ECO:0000313" key="1">
    <source>
        <dbReference type="EMBL" id="KAF1995045.1"/>
    </source>
</evidence>
<keyword evidence="2" id="KW-1185">Reference proteome</keyword>